<evidence type="ECO:0000259" key="7">
    <source>
        <dbReference type="Pfam" id="PF12802"/>
    </source>
</evidence>
<keyword evidence="2" id="KW-0805">Transcription regulation</keyword>
<dbReference type="KEGG" id="nah:F5544_19555"/>
<keyword evidence="9" id="KW-1185">Reference proteome</keyword>
<evidence type="ECO:0000313" key="8">
    <source>
        <dbReference type="EMBL" id="QIS11779.1"/>
    </source>
</evidence>
<dbReference type="InterPro" id="IPR007324">
    <property type="entry name" value="Sugar-bd_dom_put"/>
</dbReference>
<evidence type="ECO:0000256" key="3">
    <source>
        <dbReference type="ARBA" id="ARBA00023125"/>
    </source>
</evidence>
<evidence type="ECO:0000256" key="5">
    <source>
        <dbReference type="SAM" id="MobiDB-lite"/>
    </source>
</evidence>
<dbReference type="RefSeq" id="WP_167474542.1">
    <property type="nucleotide sequence ID" value="NZ_CP046172.1"/>
</dbReference>
<evidence type="ECO:0000256" key="4">
    <source>
        <dbReference type="ARBA" id="ARBA00023163"/>
    </source>
</evidence>
<dbReference type="PANTHER" id="PTHR34294">
    <property type="entry name" value="TRANSCRIPTIONAL REGULATOR-RELATED"/>
    <property type="match status" value="1"/>
</dbReference>
<evidence type="ECO:0000259" key="6">
    <source>
        <dbReference type="Pfam" id="PF04198"/>
    </source>
</evidence>
<feature type="compositionally biased region" description="Low complexity" evidence="5">
    <location>
        <begin position="340"/>
        <end position="354"/>
    </location>
</feature>
<dbReference type="Gene3D" id="3.40.50.1360">
    <property type="match status" value="1"/>
</dbReference>
<dbReference type="GO" id="GO:0030246">
    <property type="term" value="F:carbohydrate binding"/>
    <property type="evidence" value="ECO:0007669"/>
    <property type="project" value="InterPro"/>
</dbReference>
<dbReference type="Gene3D" id="1.10.10.60">
    <property type="entry name" value="Homeodomain-like"/>
    <property type="match status" value="1"/>
</dbReference>
<keyword evidence="3" id="KW-0238">DNA-binding</keyword>
<dbReference type="InterPro" id="IPR000835">
    <property type="entry name" value="HTH_MarR-typ"/>
</dbReference>
<dbReference type="Proteomes" id="UP000503540">
    <property type="component" value="Chromosome"/>
</dbReference>
<dbReference type="EMBL" id="CP046172">
    <property type="protein sequence ID" value="QIS11779.1"/>
    <property type="molecule type" value="Genomic_DNA"/>
</dbReference>
<protein>
    <submittedName>
        <fullName evidence="8">MarR family transcriptional regulator</fullName>
    </submittedName>
</protein>
<dbReference type="GO" id="GO:0003700">
    <property type="term" value="F:DNA-binding transcription factor activity"/>
    <property type="evidence" value="ECO:0007669"/>
    <property type="project" value="InterPro"/>
</dbReference>
<dbReference type="GO" id="GO:0003677">
    <property type="term" value="F:DNA binding"/>
    <property type="evidence" value="ECO:0007669"/>
    <property type="project" value="UniProtKB-KW"/>
</dbReference>
<feature type="domain" description="Sugar-binding" evidence="6">
    <location>
        <begin position="72"/>
        <end position="322"/>
    </location>
</feature>
<dbReference type="PANTHER" id="PTHR34294:SF1">
    <property type="entry name" value="TRANSCRIPTIONAL REGULATOR LSRR"/>
    <property type="match status" value="1"/>
</dbReference>
<keyword evidence="4" id="KW-0804">Transcription</keyword>
<comment type="similarity">
    <text evidence="1">Belongs to the SorC transcriptional regulatory family.</text>
</comment>
<evidence type="ECO:0000313" key="9">
    <source>
        <dbReference type="Proteomes" id="UP000503540"/>
    </source>
</evidence>
<dbReference type="Pfam" id="PF12802">
    <property type="entry name" value="MarR_2"/>
    <property type="match status" value="1"/>
</dbReference>
<name>A0A6G9YEX8_9NOCA</name>
<evidence type="ECO:0000256" key="2">
    <source>
        <dbReference type="ARBA" id="ARBA00023015"/>
    </source>
</evidence>
<reference evidence="8 9" key="1">
    <citation type="journal article" date="2019" name="ACS Chem. Biol.">
        <title>Identification and Mobilization of a Cryptic Antibiotic Biosynthesis Gene Locus from a Human-Pathogenic Nocardia Isolate.</title>
        <authorList>
            <person name="Herisse M."/>
            <person name="Ishida K."/>
            <person name="Porter J.L."/>
            <person name="Howden B."/>
            <person name="Hertweck C."/>
            <person name="Stinear T.P."/>
            <person name="Pidot S.J."/>
        </authorList>
    </citation>
    <scope>NUCLEOTIDE SEQUENCE [LARGE SCALE GENOMIC DNA]</scope>
    <source>
        <strain evidence="8 9">AUSMDU00012717</strain>
    </source>
</reference>
<proteinExistence type="inferred from homology"/>
<feature type="domain" description="HTH marR-type" evidence="7">
    <location>
        <begin position="21"/>
        <end position="60"/>
    </location>
</feature>
<sequence length="354" mass="37258">MSVTHEAPPPDDVRLALRAAELYHLEGATQAEIAAKLGVSRPTAGRLVAKARAQGLVRIEINVPPDLRATVHTDLERDLERRYRLTEAVVLGQVFAESASGTQALGRAAAALLGRRLQPTDTLGFTWGPEIVAIAQELRTRNTRCATVVQLDGSLTAIDYQTGVDYTLGRCATQLQATPIRLHAPLYADPATVTALSRDSVLGKALAIGAAADVMVFGVGPVSTATTLFAGSYLDTALLDELRELGAVGEIGGRFFRRDGEPVGGPLPERTVGVTLDAVRDCPTSVLVSGGEPKYEAIFGALNGGLATVLVTDADCARWLLERKEEATDAELGPGHPKSAKAPRSAKAPNSAKA</sequence>
<organism evidence="8 9">
    <name type="scientific">Nocardia arthritidis</name>
    <dbReference type="NCBI Taxonomy" id="228602"/>
    <lineage>
        <taxon>Bacteria</taxon>
        <taxon>Bacillati</taxon>
        <taxon>Actinomycetota</taxon>
        <taxon>Actinomycetes</taxon>
        <taxon>Mycobacteriales</taxon>
        <taxon>Nocardiaceae</taxon>
        <taxon>Nocardia</taxon>
    </lineage>
</organism>
<dbReference type="SUPFAM" id="SSF100950">
    <property type="entry name" value="NagB/RpiA/CoA transferase-like"/>
    <property type="match status" value="1"/>
</dbReference>
<feature type="region of interest" description="Disordered" evidence="5">
    <location>
        <begin position="326"/>
        <end position="354"/>
    </location>
</feature>
<dbReference type="InterPro" id="IPR051054">
    <property type="entry name" value="SorC_transcr_regulators"/>
</dbReference>
<gene>
    <name evidence="8" type="ORF">F5544_19555</name>
</gene>
<dbReference type="InterPro" id="IPR037171">
    <property type="entry name" value="NagB/RpiA_transferase-like"/>
</dbReference>
<accession>A0A6G9YEX8</accession>
<evidence type="ECO:0000256" key="1">
    <source>
        <dbReference type="ARBA" id="ARBA00010466"/>
    </source>
</evidence>
<dbReference type="AlphaFoldDB" id="A0A6G9YEX8"/>
<dbReference type="Pfam" id="PF04198">
    <property type="entry name" value="Sugar-bind"/>
    <property type="match status" value="1"/>
</dbReference>